<dbReference type="OMA" id="TSTAYCW"/>
<name>A0A9J8BC94_CYPCA</name>
<dbReference type="Ensembl" id="ENSCCRT00000175301.1">
    <property type="protein sequence ID" value="ENSCCRP00000154218.1"/>
    <property type="gene ID" value="ENSCCRG00000073094.1"/>
</dbReference>
<organism evidence="1 2">
    <name type="scientific">Cyprinus carpio carpio</name>
    <dbReference type="NCBI Taxonomy" id="630221"/>
    <lineage>
        <taxon>Eukaryota</taxon>
        <taxon>Metazoa</taxon>
        <taxon>Chordata</taxon>
        <taxon>Craniata</taxon>
        <taxon>Vertebrata</taxon>
        <taxon>Euteleostomi</taxon>
        <taxon>Actinopterygii</taxon>
        <taxon>Neopterygii</taxon>
        <taxon>Teleostei</taxon>
        <taxon>Ostariophysi</taxon>
        <taxon>Cypriniformes</taxon>
        <taxon>Cyprinidae</taxon>
        <taxon>Cyprininae</taxon>
        <taxon>Cyprinus</taxon>
    </lineage>
</organism>
<evidence type="ECO:0000313" key="2">
    <source>
        <dbReference type="Proteomes" id="UP001108240"/>
    </source>
</evidence>
<reference evidence="1" key="1">
    <citation type="submission" date="2025-08" db="UniProtKB">
        <authorList>
            <consortium name="Ensembl"/>
        </authorList>
    </citation>
    <scope>IDENTIFICATION</scope>
</reference>
<reference evidence="1" key="2">
    <citation type="submission" date="2025-09" db="UniProtKB">
        <authorList>
            <consortium name="Ensembl"/>
        </authorList>
    </citation>
    <scope>IDENTIFICATION</scope>
</reference>
<dbReference type="AlphaFoldDB" id="A0A9J8BC94"/>
<keyword evidence="2" id="KW-1185">Reference proteome</keyword>
<protein>
    <submittedName>
        <fullName evidence="1">Uncharacterized protein</fullName>
    </submittedName>
</protein>
<accession>A0A9J8BC94</accession>
<dbReference type="GeneTree" id="ENSGT01040000243627"/>
<dbReference type="Proteomes" id="UP001108240">
    <property type="component" value="Unplaced"/>
</dbReference>
<sequence>MDSLTQCPVSNLSGVSGSFCLMSPCLTCFPSSDRRNKMRYGLAVSGSRVTSTEKTQTTDIL</sequence>
<proteinExistence type="predicted"/>
<evidence type="ECO:0000313" key="1">
    <source>
        <dbReference type="Ensembl" id="ENSCCRP00000154218.1"/>
    </source>
</evidence>